<gene>
    <name evidence="2" type="ORF">MSPICULIGERA_LOCUS17711</name>
</gene>
<feature type="compositionally biased region" description="Basic residues" evidence="1">
    <location>
        <begin position="317"/>
        <end position="328"/>
    </location>
</feature>
<feature type="compositionally biased region" description="Polar residues" evidence="1">
    <location>
        <begin position="295"/>
        <end position="305"/>
    </location>
</feature>
<feature type="compositionally biased region" description="Basic and acidic residues" evidence="1">
    <location>
        <begin position="181"/>
        <end position="198"/>
    </location>
</feature>
<feature type="compositionally biased region" description="Low complexity" evidence="1">
    <location>
        <begin position="232"/>
        <end position="259"/>
    </location>
</feature>
<evidence type="ECO:0000313" key="3">
    <source>
        <dbReference type="Proteomes" id="UP001177023"/>
    </source>
</evidence>
<accession>A0AA36D226</accession>
<dbReference type="EMBL" id="CATQJA010002657">
    <property type="protein sequence ID" value="CAJ0579495.1"/>
    <property type="molecule type" value="Genomic_DNA"/>
</dbReference>
<evidence type="ECO:0000313" key="2">
    <source>
        <dbReference type="EMBL" id="CAJ0579495.1"/>
    </source>
</evidence>
<evidence type="ECO:0000256" key="1">
    <source>
        <dbReference type="SAM" id="MobiDB-lite"/>
    </source>
</evidence>
<protein>
    <submittedName>
        <fullName evidence="2">Uncharacterized protein</fullName>
    </submittedName>
</protein>
<proteinExistence type="predicted"/>
<sequence length="328" mass="35655">MGYAYALAPSSSGYAAAPSSGYAGPRPQPPLPDTLEPEALEVASEEDMPELEPEDLEEDMPELEPEDWEEDMEPPPLSRLLDLSEPEEDTLTRLPLEAEPLKEDTKEFSKCSKSSREEPSKEPQPSVAVPQAPQVEQPAPQVEQPAPIAPVAPQPQPETSAPQEQTEEGYGDTEASIGTASEEKVIGEKVGYSEDKGAAEQQGQEQEQGYEEEEEQGTEQKNDQDYQEETNQTAYPAPAPAPETTTAAAYEPQTEPAAPSGGYPAENTAPQAETNYDDEINEPAPQPAPAATYQAEETSSTSSDQQYKRDAAQRLGRNPHRRYLAARV</sequence>
<feature type="compositionally biased region" description="Low complexity" evidence="1">
    <location>
        <begin position="123"/>
        <end position="146"/>
    </location>
</feature>
<feature type="compositionally biased region" description="Low complexity" evidence="1">
    <location>
        <begin position="1"/>
        <end position="25"/>
    </location>
</feature>
<feature type="compositionally biased region" description="Acidic residues" evidence="1">
    <location>
        <begin position="208"/>
        <end position="217"/>
    </location>
</feature>
<reference evidence="2" key="1">
    <citation type="submission" date="2023-06" db="EMBL/GenBank/DDBJ databases">
        <authorList>
            <person name="Delattre M."/>
        </authorList>
    </citation>
    <scope>NUCLEOTIDE SEQUENCE</scope>
    <source>
        <strain evidence="2">AF72</strain>
    </source>
</reference>
<comment type="caution">
    <text evidence="2">The sequence shown here is derived from an EMBL/GenBank/DDBJ whole genome shotgun (WGS) entry which is preliminary data.</text>
</comment>
<dbReference type="Proteomes" id="UP001177023">
    <property type="component" value="Unassembled WGS sequence"/>
</dbReference>
<keyword evidence="3" id="KW-1185">Reference proteome</keyword>
<feature type="compositionally biased region" description="Pro residues" evidence="1">
    <location>
        <begin position="147"/>
        <end position="156"/>
    </location>
</feature>
<feature type="compositionally biased region" description="Acidic residues" evidence="1">
    <location>
        <begin position="35"/>
        <end position="73"/>
    </location>
</feature>
<organism evidence="2 3">
    <name type="scientific">Mesorhabditis spiculigera</name>
    <dbReference type="NCBI Taxonomy" id="96644"/>
    <lineage>
        <taxon>Eukaryota</taxon>
        <taxon>Metazoa</taxon>
        <taxon>Ecdysozoa</taxon>
        <taxon>Nematoda</taxon>
        <taxon>Chromadorea</taxon>
        <taxon>Rhabditida</taxon>
        <taxon>Rhabditina</taxon>
        <taxon>Rhabditomorpha</taxon>
        <taxon>Rhabditoidea</taxon>
        <taxon>Rhabditidae</taxon>
        <taxon>Mesorhabditinae</taxon>
        <taxon>Mesorhabditis</taxon>
    </lineage>
</organism>
<feature type="region of interest" description="Disordered" evidence="1">
    <location>
        <begin position="1"/>
        <end position="328"/>
    </location>
</feature>
<name>A0AA36D226_9BILA</name>
<feature type="non-terminal residue" evidence="2">
    <location>
        <position position="1"/>
    </location>
</feature>
<feature type="compositionally biased region" description="Basic and acidic residues" evidence="1">
    <location>
        <begin position="99"/>
        <end position="121"/>
    </location>
</feature>
<dbReference type="AlphaFoldDB" id="A0AA36D226"/>